<reference evidence="2 3" key="1">
    <citation type="submission" date="2020-04" db="EMBL/GenBank/DDBJ databases">
        <title>Metagenomic profiling of ammonia- and methane-oxidizing microorganisms in a Dutch drinking water treatment plant.</title>
        <authorList>
            <person name="Poghosyan L."/>
            <person name="Leucker S."/>
        </authorList>
    </citation>
    <scope>NUCLEOTIDE SEQUENCE [LARGE SCALE GENOMIC DNA]</scope>
    <source>
        <strain evidence="2">S-RSF-IL-03</strain>
    </source>
</reference>
<dbReference type="EMBL" id="JABFRW010000182">
    <property type="protein sequence ID" value="NOT35242.1"/>
    <property type="molecule type" value="Genomic_DNA"/>
</dbReference>
<organism evidence="2 3">
    <name type="scientific">Eiseniibacteriota bacterium</name>
    <dbReference type="NCBI Taxonomy" id="2212470"/>
    <lineage>
        <taxon>Bacteria</taxon>
        <taxon>Candidatus Eiseniibacteriota</taxon>
    </lineage>
</organism>
<protein>
    <recommendedName>
        <fullName evidence="4">PEP-CTERM sorting domain-containing protein</fullName>
    </recommendedName>
</protein>
<proteinExistence type="predicted"/>
<keyword evidence="1" id="KW-0732">Signal</keyword>
<feature type="signal peptide" evidence="1">
    <location>
        <begin position="1"/>
        <end position="17"/>
    </location>
</feature>
<gene>
    <name evidence="2" type="ORF">HOP12_13935</name>
</gene>
<accession>A0A849SIP3</accession>
<evidence type="ECO:0000313" key="3">
    <source>
        <dbReference type="Proteomes" id="UP000580839"/>
    </source>
</evidence>
<sequence>MKRRVLLLLLTALLAFAAPVRADVFLLGFTGFDYEDPDNDAVEPDLDGTTFLNVGEGYKVVGFVSSFGPLLTPYVDDSEFEYTVHSYDLTVSAHTWDAGFQFLDVQFQNGGRGRYFQDGRPGCSFCTPGTPAVFGVNPPNATSPSTFVDGTLLLGGSINSLALFYDFAASQGGFSGQMSLDEGSALGYVPPAQRSGWTLAALAGRPNGTVPAGYDDQLSGSCYIPDPTPARQRTWGAIKALYR</sequence>
<dbReference type="AlphaFoldDB" id="A0A849SIP3"/>
<evidence type="ECO:0000313" key="2">
    <source>
        <dbReference type="EMBL" id="NOT35242.1"/>
    </source>
</evidence>
<comment type="caution">
    <text evidence="2">The sequence shown here is derived from an EMBL/GenBank/DDBJ whole genome shotgun (WGS) entry which is preliminary data.</text>
</comment>
<name>A0A849SIP3_UNCEI</name>
<evidence type="ECO:0000256" key="1">
    <source>
        <dbReference type="SAM" id="SignalP"/>
    </source>
</evidence>
<dbReference type="Proteomes" id="UP000580839">
    <property type="component" value="Unassembled WGS sequence"/>
</dbReference>
<evidence type="ECO:0008006" key="4">
    <source>
        <dbReference type="Google" id="ProtNLM"/>
    </source>
</evidence>
<feature type="chain" id="PRO_5032403168" description="PEP-CTERM sorting domain-containing protein" evidence="1">
    <location>
        <begin position="18"/>
        <end position="243"/>
    </location>
</feature>